<proteinExistence type="inferred from homology"/>
<keyword evidence="3 9" id="KW-1003">Cell membrane</keyword>
<evidence type="ECO:0000313" key="10">
    <source>
        <dbReference type="EMBL" id="WAA09446.1"/>
    </source>
</evidence>
<comment type="function">
    <text evidence="9">Essential subunit of the Sec protein translocation channel SecYEG. Clamps together the 2 halves of SecY. May contact the channel plug during translocation.</text>
</comment>
<keyword evidence="4 9" id="KW-0812">Transmembrane</keyword>
<sequence length="59" mass="7127">MQTIVKFFHNVAEEMRKVRWPHRNELFKYTITVITTVIFFIIFFTLIDLGITQIIELIP</sequence>
<dbReference type="RefSeq" id="WP_275417227.1">
    <property type="nucleotide sequence ID" value="NZ_CP106878.1"/>
</dbReference>
<gene>
    <name evidence="9 10" type="primary">secE</name>
    <name evidence="10" type="ORF">OE104_12965</name>
</gene>
<evidence type="ECO:0000256" key="9">
    <source>
        <dbReference type="HAMAP-Rule" id="MF_00422"/>
    </source>
</evidence>
<comment type="subunit">
    <text evidence="9">Component of the Sec protein translocase complex. Heterotrimer consisting of SecY, SecE and SecG subunits. The heterotrimers can form oligomers, although 1 heterotrimer is thought to be able to translocate proteins. Interacts with the ribosome. Interacts with SecDF, and other proteins may be involved. Interacts with SecA.</text>
</comment>
<comment type="subcellular location">
    <subcellularLocation>
        <location evidence="9">Cell membrane</location>
        <topology evidence="9">Single-pass membrane protein</topology>
    </subcellularLocation>
    <subcellularLocation>
        <location evidence="1">Membrane</location>
    </subcellularLocation>
</comment>
<evidence type="ECO:0000256" key="6">
    <source>
        <dbReference type="ARBA" id="ARBA00022989"/>
    </source>
</evidence>
<evidence type="ECO:0000256" key="8">
    <source>
        <dbReference type="ARBA" id="ARBA00023136"/>
    </source>
</evidence>
<keyword evidence="5 9" id="KW-0653">Protein transport</keyword>
<feature type="transmembrane region" description="Helical" evidence="9">
    <location>
        <begin position="26"/>
        <end position="47"/>
    </location>
</feature>
<evidence type="ECO:0000256" key="4">
    <source>
        <dbReference type="ARBA" id="ARBA00022692"/>
    </source>
</evidence>
<dbReference type="InterPro" id="IPR001901">
    <property type="entry name" value="Translocase_SecE/Sec61-g"/>
</dbReference>
<evidence type="ECO:0000313" key="11">
    <source>
        <dbReference type="Proteomes" id="UP001164718"/>
    </source>
</evidence>
<dbReference type="PROSITE" id="PS01067">
    <property type="entry name" value="SECE_SEC61G"/>
    <property type="match status" value="1"/>
</dbReference>
<dbReference type="GO" id="GO:0005886">
    <property type="term" value="C:plasma membrane"/>
    <property type="evidence" value="ECO:0007669"/>
    <property type="project" value="UniProtKB-SubCell"/>
</dbReference>
<dbReference type="PANTHER" id="PTHR33910">
    <property type="entry name" value="PROTEIN TRANSLOCASE SUBUNIT SECE"/>
    <property type="match status" value="1"/>
</dbReference>
<dbReference type="HAMAP" id="MF_00422">
    <property type="entry name" value="SecE"/>
    <property type="match status" value="1"/>
</dbReference>
<dbReference type="Pfam" id="PF00584">
    <property type="entry name" value="SecE"/>
    <property type="match status" value="1"/>
</dbReference>
<evidence type="ECO:0000256" key="1">
    <source>
        <dbReference type="ARBA" id="ARBA00004370"/>
    </source>
</evidence>
<evidence type="ECO:0000256" key="5">
    <source>
        <dbReference type="ARBA" id="ARBA00022927"/>
    </source>
</evidence>
<dbReference type="GO" id="GO:0008320">
    <property type="term" value="F:protein transmembrane transporter activity"/>
    <property type="evidence" value="ECO:0007669"/>
    <property type="project" value="UniProtKB-UniRule"/>
</dbReference>
<evidence type="ECO:0000256" key="7">
    <source>
        <dbReference type="ARBA" id="ARBA00023010"/>
    </source>
</evidence>
<comment type="similarity">
    <text evidence="9">Belongs to the SecE/SEC61-gamma family.</text>
</comment>
<dbReference type="InterPro" id="IPR005807">
    <property type="entry name" value="SecE_bac"/>
</dbReference>
<dbReference type="GO" id="GO:0009306">
    <property type="term" value="P:protein secretion"/>
    <property type="evidence" value="ECO:0007669"/>
    <property type="project" value="UniProtKB-UniRule"/>
</dbReference>
<dbReference type="GO" id="GO:0006605">
    <property type="term" value="P:protein targeting"/>
    <property type="evidence" value="ECO:0007669"/>
    <property type="project" value="UniProtKB-UniRule"/>
</dbReference>
<evidence type="ECO:0000256" key="2">
    <source>
        <dbReference type="ARBA" id="ARBA00022448"/>
    </source>
</evidence>
<dbReference type="PANTHER" id="PTHR33910:SF1">
    <property type="entry name" value="PROTEIN TRANSLOCASE SUBUNIT SECE"/>
    <property type="match status" value="1"/>
</dbReference>
<dbReference type="Proteomes" id="UP001164718">
    <property type="component" value="Chromosome"/>
</dbReference>
<dbReference type="Gene3D" id="1.20.5.1030">
    <property type="entry name" value="Preprotein translocase secy subunit"/>
    <property type="match status" value="1"/>
</dbReference>
<accession>A0A9E8LUK7</accession>
<protein>
    <recommendedName>
        <fullName evidence="9">Protein translocase subunit SecE</fullName>
    </recommendedName>
</protein>
<keyword evidence="7 9" id="KW-0811">Translocation</keyword>
<keyword evidence="6 9" id="KW-1133">Transmembrane helix</keyword>
<dbReference type="KEGG" id="faf:OE104_12965"/>
<keyword evidence="2 9" id="KW-0813">Transport</keyword>
<keyword evidence="11" id="KW-1185">Reference proteome</keyword>
<dbReference type="GO" id="GO:0065002">
    <property type="term" value="P:intracellular protein transmembrane transport"/>
    <property type="evidence" value="ECO:0007669"/>
    <property type="project" value="UniProtKB-UniRule"/>
</dbReference>
<evidence type="ECO:0000256" key="3">
    <source>
        <dbReference type="ARBA" id="ARBA00022475"/>
    </source>
</evidence>
<name>A0A9E8LUK7_9BACI</name>
<dbReference type="EMBL" id="CP106878">
    <property type="protein sequence ID" value="WAA09446.1"/>
    <property type="molecule type" value="Genomic_DNA"/>
</dbReference>
<dbReference type="NCBIfam" id="TIGR00964">
    <property type="entry name" value="secE_bact"/>
    <property type="match status" value="1"/>
</dbReference>
<dbReference type="AlphaFoldDB" id="A0A9E8LUK7"/>
<keyword evidence="8 9" id="KW-0472">Membrane</keyword>
<dbReference type="InterPro" id="IPR038379">
    <property type="entry name" value="SecE_sf"/>
</dbReference>
<reference evidence="10" key="1">
    <citation type="submission" date="2022-09" db="EMBL/GenBank/DDBJ databases">
        <title>Complete Genomes of Fervidibacillus albus and Fervidibacillus halotolerans isolated from tidal flat sediments.</title>
        <authorList>
            <person name="Kwon K.K."/>
            <person name="Yang S.-H."/>
            <person name="Park M.J."/>
            <person name="Oh H.-M."/>
        </authorList>
    </citation>
    <scope>NUCLEOTIDE SEQUENCE</scope>
    <source>
        <strain evidence="10">MEBiC13591</strain>
    </source>
</reference>
<organism evidence="10 11">
    <name type="scientific">Fervidibacillus albus</name>
    <dbReference type="NCBI Taxonomy" id="2980026"/>
    <lineage>
        <taxon>Bacteria</taxon>
        <taxon>Bacillati</taxon>
        <taxon>Bacillota</taxon>
        <taxon>Bacilli</taxon>
        <taxon>Bacillales</taxon>
        <taxon>Bacillaceae</taxon>
        <taxon>Fervidibacillus</taxon>
    </lineage>
</organism>
<dbReference type="GO" id="GO:0043952">
    <property type="term" value="P:protein transport by the Sec complex"/>
    <property type="evidence" value="ECO:0007669"/>
    <property type="project" value="UniProtKB-UniRule"/>
</dbReference>